<evidence type="ECO:0008006" key="3">
    <source>
        <dbReference type="Google" id="ProtNLM"/>
    </source>
</evidence>
<proteinExistence type="predicted"/>
<accession>A0A4P9X0C0</accession>
<evidence type="ECO:0000313" key="1">
    <source>
        <dbReference type="EMBL" id="RKO99284.1"/>
    </source>
</evidence>
<dbReference type="PANTHER" id="PTHR28027">
    <property type="entry name" value="TRANSCRIPTIONAL REGULATOR MIT1"/>
    <property type="match status" value="1"/>
</dbReference>
<feature type="non-terminal residue" evidence="1">
    <location>
        <position position="1"/>
    </location>
</feature>
<dbReference type="GO" id="GO:0003677">
    <property type="term" value="F:DNA binding"/>
    <property type="evidence" value="ECO:0007669"/>
    <property type="project" value="TreeGrafter"/>
</dbReference>
<name>A0A4P9X0C0_9FUNG</name>
<reference evidence="2" key="1">
    <citation type="journal article" date="2018" name="Nat. Microbiol.">
        <title>Leveraging single-cell genomics to expand the fungal tree of life.</title>
        <authorList>
            <person name="Ahrendt S.R."/>
            <person name="Quandt C.A."/>
            <person name="Ciobanu D."/>
            <person name="Clum A."/>
            <person name="Salamov A."/>
            <person name="Andreopoulos B."/>
            <person name="Cheng J.F."/>
            <person name="Woyke T."/>
            <person name="Pelin A."/>
            <person name="Henrissat B."/>
            <person name="Reynolds N.K."/>
            <person name="Benny G.L."/>
            <person name="Smith M.E."/>
            <person name="James T.Y."/>
            <person name="Grigoriev I.V."/>
        </authorList>
    </citation>
    <scope>NUCLEOTIDE SEQUENCE [LARGE SCALE GENOMIC DNA]</scope>
    <source>
        <strain evidence="2">ATCC 52028</strain>
    </source>
</reference>
<dbReference type="InterPro" id="IPR018608">
    <property type="entry name" value="Gti1/Pac2"/>
</dbReference>
<dbReference type="EMBL" id="ML014300">
    <property type="protein sequence ID" value="RKO99284.1"/>
    <property type="molecule type" value="Genomic_DNA"/>
</dbReference>
<protein>
    <recommendedName>
        <fullName evidence="3">Gluconate transport inducer 1/Pac2</fullName>
    </recommendedName>
</protein>
<dbReference type="OrthoDB" id="5572844at2759"/>
<organism evidence="1 2">
    <name type="scientific">Caulochytrium protostelioides</name>
    <dbReference type="NCBI Taxonomy" id="1555241"/>
    <lineage>
        <taxon>Eukaryota</taxon>
        <taxon>Fungi</taxon>
        <taxon>Fungi incertae sedis</taxon>
        <taxon>Chytridiomycota</taxon>
        <taxon>Chytridiomycota incertae sedis</taxon>
        <taxon>Chytridiomycetes</taxon>
        <taxon>Caulochytriales</taxon>
        <taxon>Caulochytriaceae</taxon>
        <taxon>Caulochytrium</taxon>
    </lineage>
</organism>
<feature type="non-terminal residue" evidence="1">
    <location>
        <position position="77"/>
    </location>
</feature>
<keyword evidence="2" id="KW-1185">Reference proteome</keyword>
<sequence length="77" mass="8735">GLVQTTLDALLVVQACCDGALPLMQQRIDDRARRQIRSGAIYVFVKAAVRGMGIRRWTDGYTWTPSRIEGNFLVYFE</sequence>
<dbReference type="AlphaFoldDB" id="A0A4P9X0C0"/>
<dbReference type="Pfam" id="PF09729">
    <property type="entry name" value="Gti1_Pac2"/>
    <property type="match status" value="1"/>
</dbReference>
<gene>
    <name evidence="1" type="ORF">CXG81DRAFT_1843</name>
</gene>
<dbReference type="PANTHER" id="PTHR28027:SF2">
    <property type="entry name" value="TRANSCRIPTIONAL REGULATOR MIT1"/>
    <property type="match status" value="1"/>
</dbReference>
<dbReference type="Proteomes" id="UP000274922">
    <property type="component" value="Unassembled WGS sequence"/>
</dbReference>
<evidence type="ECO:0000313" key="2">
    <source>
        <dbReference type="Proteomes" id="UP000274922"/>
    </source>
</evidence>